<keyword evidence="2" id="KW-1185">Reference proteome</keyword>
<evidence type="ECO:0000313" key="1">
    <source>
        <dbReference type="EMBL" id="MCI80586.1"/>
    </source>
</evidence>
<dbReference type="AlphaFoldDB" id="A0A392UX28"/>
<organism evidence="1 2">
    <name type="scientific">Trifolium medium</name>
    <dbReference type="NCBI Taxonomy" id="97028"/>
    <lineage>
        <taxon>Eukaryota</taxon>
        <taxon>Viridiplantae</taxon>
        <taxon>Streptophyta</taxon>
        <taxon>Embryophyta</taxon>
        <taxon>Tracheophyta</taxon>
        <taxon>Spermatophyta</taxon>
        <taxon>Magnoliopsida</taxon>
        <taxon>eudicotyledons</taxon>
        <taxon>Gunneridae</taxon>
        <taxon>Pentapetalae</taxon>
        <taxon>rosids</taxon>
        <taxon>fabids</taxon>
        <taxon>Fabales</taxon>
        <taxon>Fabaceae</taxon>
        <taxon>Papilionoideae</taxon>
        <taxon>50 kb inversion clade</taxon>
        <taxon>NPAAA clade</taxon>
        <taxon>Hologalegina</taxon>
        <taxon>IRL clade</taxon>
        <taxon>Trifolieae</taxon>
        <taxon>Trifolium</taxon>
    </lineage>
</organism>
<protein>
    <submittedName>
        <fullName evidence="1">Uncharacterized protein</fullName>
    </submittedName>
</protein>
<dbReference type="EMBL" id="LXQA010999126">
    <property type="protein sequence ID" value="MCI80586.1"/>
    <property type="molecule type" value="Genomic_DNA"/>
</dbReference>
<accession>A0A392UX28</accession>
<evidence type="ECO:0000313" key="2">
    <source>
        <dbReference type="Proteomes" id="UP000265520"/>
    </source>
</evidence>
<reference evidence="1 2" key="1">
    <citation type="journal article" date="2018" name="Front. Plant Sci.">
        <title>Red Clover (Trifolium pratense) and Zigzag Clover (T. medium) - A Picture of Genomic Similarities and Differences.</title>
        <authorList>
            <person name="Dluhosova J."/>
            <person name="Istvanek J."/>
            <person name="Nedelnik J."/>
            <person name="Repkova J."/>
        </authorList>
    </citation>
    <scope>NUCLEOTIDE SEQUENCE [LARGE SCALE GENOMIC DNA]</scope>
    <source>
        <strain evidence="2">cv. 10/8</strain>
        <tissue evidence="1">Leaf</tissue>
    </source>
</reference>
<sequence length="63" mass="7718">MDGLEELSAEELASLTRNARANRDLVRKVFITHNWYQCQRPFLDHRRRNNKNRWPMKKSMRMT</sequence>
<name>A0A392UX28_9FABA</name>
<proteinExistence type="predicted"/>
<dbReference type="Proteomes" id="UP000265520">
    <property type="component" value="Unassembled WGS sequence"/>
</dbReference>
<comment type="caution">
    <text evidence="1">The sequence shown here is derived from an EMBL/GenBank/DDBJ whole genome shotgun (WGS) entry which is preliminary data.</text>
</comment>